<name>A0A8A3PPY1_9HELO</name>
<dbReference type="AlphaFoldDB" id="A0A8A3PPY1"/>
<keyword evidence="5" id="KW-1185">Reference proteome</keyword>
<dbReference type="SMART" id="SM00248">
    <property type="entry name" value="ANK"/>
    <property type="match status" value="3"/>
</dbReference>
<gene>
    <name evidence="4" type="ORF">DSL72_008680</name>
</gene>
<dbReference type="SUPFAM" id="SSF48403">
    <property type="entry name" value="Ankyrin repeat"/>
    <property type="match status" value="1"/>
</dbReference>
<organism evidence="4 5">
    <name type="scientific">Monilinia vaccinii-corymbosi</name>
    <dbReference type="NCBI Taxonomy" id="61207"/>
    <lineage>
        <taxon>Eukaryota</taxon>
        <taxon>Fungi</taxon>
        <taxon>Dikarya</taxon>
        <taxon>Ascomycota</taxon>
        <taxon>Pezizomycotina</taxon>
        <taxon>Leotiomycetes</taxon>
        <taxon>Helotiales</taxon>
        <taxon>Sclerotiniaceae</taxon>
        <taxon>Monilinia</taxon>
    </lineage>
</organism>
<dbReference type="Gene3D" id="1.25.40.20">
    <property type="entry name" value="Ankyrin repeat-containing domain"/>
    <property type="match status" value="1"/>
</dbReference>
<evidence type="ECO:0000256" key="2">
    <source>
        <dbReference type="ARBA" id="ARBA00023043"/>
    </source>
</evidence>
<dbReference type="PANTHER" id="PTHR24198">
    <property type="entry name" value="ANKYRIN REPEAT AND PROTEIN KINASE DOMAIN-CONTAINING PROTEIN"/>
    <property type="match status" value="1"/>
</dbReference>
<dbReference type="Proteomes" id="UP000672032">
    <property type="component" value="Chromosome 9"/>
</dbReference>
<dbReference type="Pfam" id="PF12796">
    <property type="entry name" value="Ank_2"/>
    <property type="match status" value="1"/>
</dbReference>
<reference evidence="4" key="1">
    <citation type="submission" date="2020-10" db="EMBL/GenBank/DDBJ databases">
        <title>Genome Sequence of Monilinia vaccinii-corymbosi Sheds Light on Mummy Berry Disease Infection of Blueberry and Mating Type.</title>
        <authorList>
            <person name="Yow A.G."/>
            <person name="Zhang Y."/>
            <person name="Bansal K."/>
            <person name="Eacker S.M."/>
            <person name="Sullivan S."/>
            <person name="Liachko I."/>
            <person name="Cubeta M.A."/>
            <person name="Rollins J.A."/>
            <person name="Ashrafi H."/>
        </authorList>
    </citation>
    <scope>NUCLEOTIDE SEQUENCE</scope>
    <source>
        <strain evidence="4">RL-1</strain>
    </source>
</reference>
<feature type="repeat" description="ANK" evidence="3">
    <location>
        <begin position="105"/>
        <end position="137"/>
    </location>
</feature>
<proteinExistence type="predicted"/>
<accession>A0A8A3PPY1</accession>
<dbReference type="OrthoDB" id="3534805at2759"/>
<keyword evidence="1" id="KW-0677">Repeat</keyword>
<dbReference type="InterPro" id="IPR002110">
    <property type="entry name" value="Ankyrin_rpt"/>
</dbReference>
<evidence type="ECO:0000256" key="1">
    <source>
        <dbReference type="ARBA" id="ARBA00022737"/>
    </source>
</evidence>
<evidence type="ECO:0000256" key="3">
    <source>
        <dbReference type="PROSITE-ProRule" id="PRU00023"/>
    </source>
</evidence>
<dbReference type="EMBL" id="CP063413">
    <property type="protein sequence ID" value="QSZ37582.1"/>
    <property type="molecule type" value="Genomic_DNA"/>
</dbReference>
<protein>
    <submittedName>
        <fullName evidence="4">Uncharacterized protein</fullName>
    </submittedName>
</protein>
<dbReference type="PANTHER" id="PTHR24198:SF165">
    <property type="entry name" value="ANKYRIN REPEAT-CONTAINING PROTEIN-RELATED"/>
    <property type="match status" value="1"/>
</dbReference>
<keyword evidence="2 3" id="KW-0040">ANK repeat</keyword>
<evidence type="ECO:0000313" key="4">
    <source>
        <dbReference type="EMBL" id="QSZ37582.1"/>
    </source>
</evidence>
<evidence type="ECO:0000313" key="5">
    <source>
        <dbReference type="Proteomes" id="UP000672032"/>
    </source>
</evidence>
<dbReference type="InterPro" id="IPR036770">
    <property type="entry name" value="Ankyrin_rpt-contain_sf"/>
</dbReference>
<dbReference type="PROSITE" id="PS50088">
    <property type="entry name" value="ANK_REPEAT"/>
    <property type="match status" value="1"/>
</dbReference>
<sequence length="193" mass="21818">MTSRNDENLCPIHLAILKQYERVVKVMIEQKASLDILTDDRSNILHFACRVLERLPKELIPTYVNHVSEWGTPLYRAAIQPLKAHLRMMELLLNHGADLEIGKPSHGTPLMGACSFGCYESVKLLLRKGAKTTCKNSDGTEVTAVEEAKHYPDTVSLIRNFEERGIEALDEPRPVFVADMTKVEGFMKRIAEE</sequence>